<dbReference type="NCBIfam" id="TIGR00150">
    <property type="entry name" value="T6A_YjeE"/>
    <property type="match status" value="1"/>
</dbReference>
<keyword evidence="14" id="KW-1185">Reference proteome</keyword>
<dbReference type="RefSeq" id="WP_121484218.1">
    <property type="nucleotide sequence ID" value="NZ_QQXL01000001.1"/>
</dbReference>
<dbReference type="GO" id="GO:0005737">
    <property type="term" value="C:cytoplasm"/>
    <property type="evidence" value="ECO:0007669"/>
    <property type="project" value="UniProtKB-SubCell"/>
</dbReference>
<dbReference type="AlphaFoldDB" id="A0A496PN49"/>
<evidence type="ECO:0000256" key="12">
    <source>
        <dbReference type="SAM" id="MobiDB-lite"/>
    </source>
</evidence>
<dbReference type="Proteomes" id="UP000273119">
    <property type="component" value="Unassembled WGS sequence"/>
</dbReference>
<keyword evidence="4" id="KW-0963">Cytoplasm</keyword>
<comment type="caution">
    <text evidence="13">The sequence shown here is derived from an EMBL/GenBank/DDBJ whole genome shotgun (WGS) entry which is preliminary data.</text>
</comment>
<dbReference type="SUPFAM" id="SSF52540">
    <property type="entry name" value="P-loop containing nucleoside triphosphate hydrolases"/>
    <property type="match status" value="1"/>
</dbReference>
<evidence type="ECO:0000256" key="10">
    <source>
        <dbReference type="ARBA" id="ARBA00024908"/>
    </source>
</evidence>
<evidence type="ECO:0000313" key="13">
    <source>
        <dbReference type="EMBL" id="RKW71958.1"/>
    </source>
</evidence>
<dbReference type="Pfam" id="PF02367">
    <property type="entry name" value="TsaE"/>
    <property type="match status" value="1"/>
</dbReference>
<feature type="region of interest" description="Disordered" evidence="12">
    <location>
        <begin position="136"/>
        <end position="164"/>
    </location>
</feature>
<evidence type="ECO:0000256" key="11">
    <source>
        <dbReference type="ARBA" id="ARBA00032441"/>
    </source>
</evidence>
<dbReference type="GO" id="GO:0046872">
    <property type="term" value="F:metal ion binding"/>
    <property type="evidence" value="ECO:0007669"/>
    <property type="project" value="UniProtKB-KW"/>
</dbReference>
<name>A0A496PN49_9MICC</name>
<reference evidence="13 14" key="1">
    <citation type="submission" date="2018-07" db="EMBL/GenBank/DDBJ databases">
        <title>Arthrobacter sp. nov., isolated from raw cow's milk with high bacterial count.</title>
        <authorList>
            <person name="Hahne J."/>
            <person name="Isele D."/>
            <person name="Lipski A."/>
        </authorList>
    </citation>
    <scope>NUCLEOTIDE SEQUENCE [LARGE SCALE GENOMIC DNA]</scope>
    <source>
        <strain evidence="13 14">JZ R-183</strain>
    </source>
</reference>
<evidence type="ECO:0000256" key="4">
    <source>
        <dbReference type="ARBA" id="ARBA00022490"/>
    </source>
</evidence>
<evidence type="ECO:0000256" key="6">
    <source>
        <dbReference type="ARBA" id="ARBA00022723"/>
    </source>
</evidence>
<dbReference type="InterPro" id="IPR027417">
    <property type="entry name" value="P-loop_NTPase"/>
</dbReference>
<dbReference type="Gene3D" id="3.40.50.300">
    <property type="entry name" value="P-loop containing nucleotide triphosphate hydrolases"/>
    <property type="match status" value="1"/>
</dbReference>
<keyword evidence="13" id="KW-0808">Transferase</keyword>
<evidence type="ECO:0000256" key="5">
    <source>
        <dbReference type="ARBA" id="ARBA00022694"/>
    </source>
</evidence>
<dbReference type="EMBL" id="QQXL01000001">
    <property type="protein sequence ID" value="RKW71958.1"/>
    <property type="molecule type" value="Genomic_DNA"/>
</dbReference>
<keyword evidence="7" id="KW-0547">Nucleotide-binding</keyword>
<gene>
    <name evidence="13" type="ORF">DWQ67_01260</name>
</gene>
<dbReference type="GO" id="GO:0002949">
    <property type="term" value="P:tRNA threonylcarbamoyladenosine modification"/>
    <property type="evidence" value="ECO:0007669"/>
    <property type="project" value="InterPro"/>
</dbReference>
<dbReference type="GO" id="GO:0016740">
    <property type="term" value="F:transferase activity"/>
    <property type="evidence" value="ECO:0007669"/>
    <property type="project" value="UniProtKB-KW"/>
</dbReference>
<evidence type="ECO:0000256" key="2">
    <source>
        <dbReference type="ARBA" id="ARBA00007599"/>
    </source>
</evidence>
<evidence type="ECO:0000256" key="7">
    <source>
        <dbReference type="ARBA" id="ARBA00022741"/>
    </source>
</evidence>
<comment type="subcellular location">
    <subcellularLocation>
        <location evidence="1">Cytoplasm</location>
    </subcellularLocation>
</comment>
<dbReference type="PANTHER" id="PTHR33540">
    <property type="entry name" value="TRNA THREONYLCARBAMOYLADENOSINE BIOSYNTHESIS PROTEIN TSAE"/>
    <property type="match status" value="1"/>
</dbReference>
<organism evidence="13 14">
    <name type="scientific">Galactobacter caseinivorans</name>
    <dbReference type="NCBI Taxonomy" id="2676123"/>
    <lineage>
        <taxon>Bacteria</taxon>
        <taxon>Bacillati</taxon>
        <taxon>Actinomycetota</taxon>
        <taxon>Actinomycetes</taxon>
        <taxon>Micrococcales</taxon>
        <taxon>Micrococcaceae</taxon>
        <taxon>Galactobacter</taxon>
    </lineage>
</organism>
<keyword evidence="9" id="KW-0460">Magnesium</keyword>
<evidence type="ECO:0000313" key="14">
    <source>
        <dbReference type="Proteomes" id="UP000273119"/>
    </source>
</evidence>
<evidence type="ECO:0000256" key="3">
    <source>
        <dbReference type="ARBA" id="ARBA00019010"/>
    </source>
</evidence>
<evidence type="ECO:0000256" key="1">
    <source>
        <dbReference type="ARBA" id="ARBA00004496"/>
    </source>
</evidence>
<dbReference type="PANTHER" id="PTHR33540:SF2">
    <property type="entry name" value="TRNA THREONYLCARBAMOYLADENOSINE BIOSYNTHESIS PROTEIN TSAE"/>
    <property type="match status" value="1"/>
</dbReference>
<protein>
    <recommendedName>
        <fullName evidence="3">tRNA threonylcarbamoyladenosine biosynthesis protein TsaE</fullName>
    </recommendedName>
    <alternativeName>
        <fullName evidence="11">t(6)A37 threonylcarbamoyladenosine biosynthesis protein TsaE</fullName>
    </alternativeName>
</protein>
<sequence>MRLNLELPSAPSTQEAARRLGTVLQAGDLLVLVGELGAGKTTFTQGLGLGLGVRGGIISPTFVLARRHPSLTGGPELVHVDAYRLGSAGELEDLDLVDTMDRAVTVVEWGRDRAEGLSDSRLELELIRPVGGASELERAADAPAPWESEELEDDATPRQLHLSAHGPRWDAAAWQRLRSALESHPLP</sequence>
<evidence type="ECO:0000256" key="8">
    <source>
        <dbReference type="ARBA" id="ARBA00022840"/>
    </source>
</evidence>
<evidence type="ECO:0000256" key="9">
    <source>
        <dbReference type="ARBA" id="ARBA00022842"/>
    </source>
</evidence>
<keyword evidence="8" id="KW-0067">ATP-binding</keyword>
<dbReference type="InterPro" id="IPR003442">
    <property type="entry name" value="T6A_TsaE"/>
</dbReference>
<keyword evidence="5" id="KW-0819">tRNA processing</keyword>
<proteinExistence type="inferred from homology"/>
<comment type="function">
    <text evidence="10">Required for the formation of a threonylcarbamoyl group on adenosine at position 37 (t(6)A37) in tRNAs that read codons beginning with adenine. Is involved in the transfer of the threonylcarbamoyl moiety of threonylcarbamoyl-AMP (TC-AMP) to the N6 group of A37, together with TsaD and TsaB. TsaE seems to play an indirect role in the t(6)A biosynthesis pathway, possibly in regulating the core enzymatic function of TsaD.</text>
</comment>
<dbReference type="GO" id="GO:0005524">
    <property type="term" value="F:ATP binding"/>
    <property type="evidence" value="ECO:0007669"/>
    <property type="project" value="UniProtKB-KW"/>
</dbReference>
<accession>A0A496PN49</accession>
<keyword evidence="6" id="KW-0479">Metal-binding</keyword>
<comment type="similarity">
    <text evidence="2">Belongs to the TsaE family.</text>
</comment>